<reference evidence="6" key="1">
    <citation type="submission" date="2016-05" db="EMBL/GenBank/DDBJ databases">
        <title>Comparative genomics of biotechnologically important yeasts.</title>
        <authorList>
            <consortium name="DOE Joint Genome Institute"/>
            <person name="Riley R."/>
            <person name="Haridas S."/>
            <person name="Wolfe K.H."/>
            <person name="Lopes M.R."/>
            <person name="Hittinger C.T."/>
            <person name="Goker M."/>
            <person name="Salamov A."/>
            <person name="Wisecaver J."/>
            <person name="Long T.M."/>
            <person name="Aerts A.L."/>
            <person name="Barry K."/>
            <person name="Choi C."/>
            <person name="Clum A."/>
            <person name="Coughlan A.Y."/>
            <person name="Deshpande S."/>
            <person name="Douglass A.P."/>
            <person name="Hanson S.J."/>
            <person name="Klenk H.-P."/>
            <person name="Labutti K."/>
            <person name="Lapidus A."/>
            <person name="Lindquist E."/>
            <person name="Lipzen A."/>
            <person name="Meier-Kolthoff J.P."/>
            <person name="Ohm R.A."/>
            <person name="Otillar R.P."/>
            <person name="Pangilinan J."/>
            <person name="Peng Y."/>
            <person name="Rokas A."/>
            <person name="Rosa C.A."/>
            <person name="Scheuner C."/>
            <person name="Sibirny A.A."/>
            <person name="Slot J.C."/>
            <person name="Stielow J.B."/>
            <person name="Sun H."/>
            <person name="Kurtzman C.P."/>
            <person name="Blackwell M."/>
            <person name="Grigoriev I.V."/>
            <person name="Jeffries T.W."/>
        </authorList>
    </citation>
    <scope>NUCLEOTIDE SEQUENCE [LARGE SCALE GENOMIC DNA]</scope>
    <source>
        <strain evidence="6">NRRL Y-12698</strain>
    </source>
</reference>
<dbReference type="PANTHER" id="PTHR42901">
    <property type="entry name" value="ALCOHOL DEHYDROGENASE"/>
    <property type="match status" value="1"/>
</dbReference>
<evidence type="ECO:0000313" key="6">
    <source>
        <dbReference type="Proteomes" id="UP000094336"/>
    </source>
</evidence>
<protein>
    <submittedName>
        <fullName evidence="5">Uncharacterized protein</fullName>
    </submittedName>
</protein>
<dbReference type="Pfam" id="PF00106">
    <property type="entry name" value="adh_short"/>
    <property type="match status" value="1"/>
</dbReference>
<organism evidence="5 6">
    <name type="scientific">Babjeviella inositovora NRRL Y-12698</name>
    <dbReference type="NCBI Taxonomy" id="984486"/>
    <lineage>
        <taxon>Eukaryota</taxon>
        <taxon>Fungi</taxon>
        <taxon>Dikarya</taxon>
        <taxon>Ascomycota</taxon>
        <taxon>Saccharomycotina</taxon>
        <taxon>Pichiomycetes</taxon>
        <taxon>Serinales incertae sedis</taxon>
        <taxon>Babjeviella</taxon>
    </lineage>
</organism>
<feature type="non-terminal residue" evidence="5">
    <location>
        <position position="1"/>
    </location>
</feature>
<evidence type="ECO:0000256" key="2">
    <source>
        <dbReference type="ARBA" id="ARBA00022857"/>
    </source>
</evidence>
<keyword evidence="2" id="KW-0521">NADP</keyword>
<dbReference type="Gene3D" id="3.40.50.720">
    <property type="entry name" value="NAD(P)-binding Rossmann-like Domain"/>
    <property type="match status" value="1"/>
</dbReference>
<dbReference type="STRING" id="984486.A0A1E3QV71"/>
<evidence type="ECO:0000256" key="3">
    <source>
        <dbReference type="ARBA" id="ARBA00023002"/>
    </source>
</evidence>
<comment type="similarity">
    <text evidence="1 4">Belongs to the short-chain dehydrogenases/reductases (SDR) family.</text>
</comment>
<dbReference type="FunFam" id="3.40.50.720:FF:000047">
    <property type="entry name" value="NADP-dependent L-serine/L-allo-threonine dehydrogenase"/>
    <property type="match status" value="1"/>
</dbReference>
<dbReference type="GO" id="GO:0016616">
    <property type="term" value="F:oxidoreductase activity, acting on the CH-OH group of donors, NAD or NADP as acceptor"/>
    <property type="evidence" value="ECO:0007669"/>
    <property type="project" value="UniProtKB-ARBA"/>
</dbReference>
<dbReference type="GeneID" id="30145761"/>
<dbReference type="PANTHER" id="PTHR42901:SF1">
    <property type="entry name" value="ALCOHOL DEHYDROGENASE"/>
    <property type="match status" value="1"/>
</dbReference>
<evidence type="ECO:0000256" key="1">
    <source>
        <dbReference type="ARBA" id="ARBA00006484"/>
    </source>
</evidence>
<dbReference type="OrthoDB" id="6251714at2759"/>
<dbReference type="EMBL" id="KV454427">
    <property type="protein sequence ID" value="ODQ81560.1"/>
    <property type="molecule type" value="Genomic_DNA"/>
</dbReference>
<proteinExistence type="inferred from homology"/>
<accession>A0A1E3QV71</accession>
<sequence length="259" mass="28129">MGKTILITGASAGIGEATAREFAAAANGSLKLILTARRVDKLDLLRDSLLAEYPELKVLASKLDVTNYKDEIPAFIKSLPQEFSEIDVLVNNAGLVHGVDKVGEIKPFDIDVQFNTNVLGLISLTQNVLVGMKQRNRGDIVNMGSIAGRDPYPGGAIYCATKAAVSSFSHTLRKELIDTRIRVFEVQPGAVETEFSKVRFYGDSDKAANVYKGTTPLDAQDIAEVIVFGCSRKENTVIAESLVFPSHQASASHVYRRPE</sequence>
<dbReference type="RefSeq" id="XP_018986888.1">
    <property type="nucleotide sequence ID" value="XM_019127908.1"/>
</dbReference>
<keyword evidence="6" id="KW-1185">Reference proteome</keyword>
<dbReference type="PRINTS" id="PR00081">
    <property type="entry name" value="GDHRDH"/>
</dbReference>
<keyword evidence="3" id="KW-0560">Oxidoreductase</keyword>
<dbReference type="Proteomes" id="UP000094336">
    <property type="component" value="Unassembled WGS sequence"/>
</dbReference>
<dbReference type="InterPro" id="IPR036291">
    <property type="entry name" value="NAD(P)-bd_dom_sf"/>
</dbReference>
<dbReference type="InterPro" id="IPR020904">
    <property type="entry name" value="Sc_DH/Rdtase_CS"/>
</dbReference>
<evidence type="ECO:0000313" key="5">
    <source>
        <dbReference type="EMBL" id="ODQ81560.1"/>
    </source>
</evidence>
<evidence type="ECO:0000256" key="4">
    <source>
        <dbReference type="RuleBase" id="RU000363"/>
    </source>
</evidence>
<dbReference type="AlphaFoldDB" id="A0A1E3QV71"/>
<name>A0A1E3QV71_9ASCO</name>
<dbReference type="PRINTS" id="PR00080">
    <property type="entry name" value="SDRFAMILY"/>
</dbReference>
<dbReference type="SUPFAM" id="SSF51735">
    <property type="entry name" value="NAD(P)-binding Rossmann-fold domains"/>
    <property type="match status" value="1"/>
</dbReference>
<dbReference type="InterPro" id="IPR002347">
    <property type="entry name" value="SDR_fam"/>
</dbReference>
<dbReference type="PROSITE" id="PS00061">
    <property type="entry name" value="ADH_SHORT"/>
    <property type="match status" value="1"/>
</dbReference>
<gene>
    <name evidence="5" type="ORF">BABINDRAFT_159834</name>
</gene>